<evidence type="ECO:0000313" key="15">
    <source>
        <dbReference type="WormBase" id="T15B12.2"/>
    </source>
</evidence>
<comment type="similarity">
    <text evidence="10">Belongs to the protein kinase superfamily.</text>
</comment>
<keyword evidence="5 13" id="KW-0418">Kinase</keyword>
<dbReference type="PaxDb" id="6239-T15B12.2"/>
<keyword evidence="14" id="KW-1185">Reference proteome</keyword>
<feature type="compositionally biased region" description="Basic and acidic residues" evidence="11">
    <location>
        <begin position="1"/>
        <end position="15"/>
    </location>
</feature>
<dbReference type="PIR" id="B88455">
    <property type="entry name" value="B88455"/>
</dbReference>
<dbReference type="InParanoid" id="Q22518"/>
<evidence type="ECO:0000259" key="12">
    <source>
        <dbReference type="PROSITE" id="PS50011"/>
    </source>
</evidence>
<dbReference type="AGR" id="WB:WBGene00020531"/>
<evidence type="ECO:0000256" key="6">
    <source>
        <dbReference type="ARBA" id="ARBA00022840"/>
    </source>
</evidence>
<evidence type="ECO:0000256" key="4">
    <source>
        <dbReference type="ARBA" id="ARBA00022741"/>
    </source>
</evidence>
<evidence type="ECO:0000256" key="2">
    <source>
        <dbReference type="ARBA" id="ARBA00022527"/>
    </source>
</evidence>
<feature type="region of interest" description="Disordered" evidence="11">
    <location>
        <begin position="405"/>
        <end position="446"/>
    </location>
</feature>
<dbReference type="FunCoup" id="Q22518">
    <property type="interactions" value="229"/>
</dbReference>
<dbReference type="Bgee" id="WBGene00020531">
    <property type="expression patterns" value="Expressed in pharyngeal muscle cell (C elegans) and 2 other cell types or tissues"/>
</dbReference>
<dbReference type="SMR" id="Q22518"/>
<comment type="catalytic activity">
    <reaction evidence="7">
        <text>L-threonyl-[protein] + ATP = O-phospho-L-threonyl-[protein] + ADP + H(+)</text>
        <dbReference type="Rhea" id="RHEA:46608"/>
        <dbReference type="Rhea" id="RHEA-COMP:11060"/>
        <dbReference type="Rhea" id="RHEA-COMP:11605"/>
        <dbReference type="ChEBI" id="CHEBI:15378"/>
        <dbReference type="ChEBI" id="CHEBI:30013"/>
        <dbReference type="ChEBI" id="CHEBI:30616"/>
        <dbReference type="ChEBI" id="CHEBI:61977"/>
        <dbReference type="ChEBI" id="CHEBI:456216"/>
        <dbReference type="EC" id="2.7.11.1"/>
    </reaction>
</comment>
<dbReference type="PhylomeDB" id="Q22518"/>
<dbReference type="EC" id="2.7.11.1" evidence="1"/>
<dbReference type="Pfam" id="PF00069">
    <property type="entry name" value="Pkinase"/>
    <property type="match status" value="1"/>
</dbReference>
<dbReference type="GO" id="GO:0005634">
    <property type="term" value="C:nucleus"/>
    <property type="evidence" value="ECO:0000318"/>
    <property type="project" value="GO_Central"/>
</dbReference>
<reference evidence="13 14" key="1">
    <citation type="journal article" date="1998" name="Science">
        <title>Genome sequence of the nematode C. elegans: a platform for investigating biology.</title>
        <authorList>
            <consortium name="The C. elegans sequencing consortium"/>
            <person name="Sulson J.E."/>
            <person name="Waterston R."/>
        </authorList>
    </citation>
    <scope>NUCLEOTIDE SEQUENCE [LARGE SCALE GENOMIC DNA]</scope>
    <source>
        <strain evidence="13 14">Bristol N2</strain>
    </source>
</reference>
<dbReference type="InterPro" id="IPR050235">
    <property type="entry name" value="CK1_Ser-Thr_kinase"/>
</dbReference>
<comment type="catalytic activity">
    <reaction evidence="8">
        <text>L-seryl-[protein] + ATP = O-phospho-L-seryl-[protein] + ADP + H(+)</text>
        <dbReference type="Rhea" id="RHEA:17989"/>
        <dbReference type="Rhea" id="RHEA-COMP:9863"/>
        <dbReference type="Rhea" id="RHEA-COMP:11604"/>
        <dbReference type="ChEBI" id="CHEBI:15378"/>
        <dbReference type="ChEBI" id="CHEBI:29999"/>
        <dbReference type="ChEBI" id="CHEBI:30616"/>
        <dbReference type="ChEBI" id="CHEBI:83421"/>
        <dbReference type="ChEBI" id="CHEBI:456216"/>
        <dbReference type="EC" id="2.7.11.1"/>
    </reaction>
</comment>
<dbReference type="HOGENOM" id="CLU_019279_2_5_1"/>
<evidence type="ECO:0000256" key="5">
    <source>
        <dbReference type="ARBA" id="ARBA00022777"/>
    </source>
</evidence>
<dbReference type="PROSITE" id="PS50011">
    <property type="entry name" value="PROTEIN_KINASE_DOM"/>
    <property type="match status" value="1"/>
</dbReference>
<dbReference type="SMART" id="SM00220">
    <property type="entry name" value="S_TKc"/>
    <property type="match status" value="1"/>
</dbReference>
<dbReference type="EMBL" id="BX284603">
    <property type="protein sequence ID" value="CCD71622.2"/>
    <property type="molecule type" value="Genomic_DNA"/>
</dbReference>
<dbReference type="PROSITE" id="PS00107">
    <property type="entry name" value="PROTEIN_KINASE_ATP"/>
    <property type="match status" value="1"/>
</dbReference>
<gene>
    <name evidence="13" type="ORF">CELE_T15B12.2</name>
    <name evidence="13 15" type="ORF">T15B12.2</name>
</gene>
<dbReference type="GO" id="GO:0005524">
    <property type="term" value="F:ATP binding"/>
    <property type="evidence" value="ECO:0007669"/>
    <property type="project" value="UniProtKB-UniRule"/>
</dbReference>
<keyword evidence="6 9" id="KW-0067">ATP-binding</keyword>
<feature type="region of interest" description="Disordered" evidence="11">
    <location>
        <begin position="1"/>
        <end position="30"/>
    </location>
</feature>
<keyword evidence="3" id="KW-0808">Transferase</keyword>
<dbReference type="GO" id="GO:0004674">
    <property type="term" value="F:protein serine/threonine kinase activity"/>
    <property type="evidence" value="ECO:0000318"/>
    <property type="project" value="GO_Central"/>
</dbReference>
<dbReference type="GO" id="GO:0007165">
    <property type="term" value="P:signal transduction"/>
    <property type="evidence" value="ECO:0000318"/>
    <property type="project" value="GO_Central"/>
</dbReference>
<feature type="domain" description="Protein kinase" evidence="12">
    <location>
        <begin position="51"/>
        <end position="375"/>
    </location>
</feature>
<dbReference type="Proteomes" id="UP000001940">
    <property type="component" value="Chromosome III"/>
</dbReference>
<dbReference type="InterPro" id="IPR000719">
    <property type="entry name" value="Prot_kinase_dom"/>
</dbReference>
<dbReference type="CDD" id="cd14017">
    <property type="entry name" value="STKc_TTBK"/>
    <property type="match status" value="1"/>
</dbReference>
<dbReference type="UCSC" id="T15B12.2">
    <property type="organism name" value="c. elegans"/>
</dbReference>
<dbReference type="OrthoDB" id="2687620at2759"/>
<feature type="binding site" evidence="9">
    <location>
        <position position="81"/>
    </location>
    <ligand>
        <name>ATP</name>
        <dbReference type="ChEBI" id="CHEBI:30616"/>
    </ligand>
</feature>
<sequence length="446" mass="51148">MKTGDRQRTEKEAVTKDGQTGSKKPGYKKKPVKKLLSNNTKVKTNKTKRVWCVQAHIGSGGFGDVYRVYDEPNPKMEYAMKTEVHGAQQRRLSIEKSILKEIDTYTTTHKKSRHFCELIDSGQTKDYSWIVMTLIGPSLESVRRMLKRQYTKSCVINMALQILDAVEVMHEVGFIHRDLKPANICTGTPPQDDHVLYVLDFGISRRVFKSSKCHELRNKRERVPFFGTRKFSSRACHQEKDQGRKDDMETYLYTILDLFHNERGLSWSKDLADVNKIIEKKHALFENPTKELDKIIPSGIDNIIVYLRGLKFEDPVDYRQIENELRTAGKKMAPSDSSDETMDWTGKLEQLLKEANKNKAVGTPKGEETLLYERLKAKRDRDMTTDAVKTVEMRATINRDVDASEGMFNDKGLTTRTTLVSVELPPPPPPPPQKPPTKQLKSRTRT</sequence>
<dbReference type="InterPro" id="IPR008271">
    <property type="entry name" value="Ser/Thr_kinase_AS"/>
</dbReference>
<dbReference type="SUPFAM" id="SSF56112">
    <property type="entry name" value="Protein kinase-like (PK-like)"/>
    <property type="match status" value="1"/>
</dbReference>
<proteinExistence type="inferred from homology"/>
<evidence type="ECO:0000256" key="9">
    <source>
        <dbReference type="PROSITE-ProRule" id="PRU10141"/>
    </source>
</evidence>
<evidence type="ECO:0000256" key="8">
    <source>
        <dbReference type="ARBA" id="ARBA00048679"/>
    </source>
</evidence>
<dbReference type="InterPro" id="IPR047916">
    <property type="entry name" value="TTBK_Asator-like_STKc"/>
</dbReference>
<evidence type="ECO:0000313" key="13">
    <source>
        <dbReference type="EMBL" id="CCD71622.2"/>
    </source>
</evidence>
<dbReference type="InterPro" id="IPR017441">
    <property type="entry name" value="Protein_kinase_ATP_BS"/>
</dbReference>
<feature type="compositionally biased region" description="Pro residues" evidence="11">
    <location>
        <begin position="424"/>
        <end position="435"/>
    </location>
</feature>
<dbReference type="WormBase" id="T15B12.2">
    <property type="protein sequence ID" value="CE54127"/>
    <property type="gene ID" value="WBGene00020531"/>
</dbReference>
<dbReference type="AlphaFoldDB" id="Q22518"/>
<dbReference type="STRING" id="6239.T15B12.2.1"/>
<accession>Q22518</accession>
<dbReference type="Gene3D" id="1.10.510.10">
    <property type="entry name" value="Transferase(Phosphotransferase) domain 1"/>
    <property type="match status" value="1"/>
</dbReference>
<protein>
    <recommendedName>
        <fullName evidence="1">non-specific serine/threonine protein kinase</fullName>
        <ecNumber evidence="1">2.7.11.1</ecNumber>
    </recommendedName>
</protein>
<evidence type="ECO:0000256" key="3">
    <source>
        <dbReference type="ARBA" id="ARBA00022679"/>
    </source>
</evidence>
<dbReference type="GO" id="GO:0005737">
    <property type="term" value="C:cytoplasm"/>
    <property type="evidence" value="ECO:0000318"/>
    <property type="project" value="GO_Central"/>
</dbReference>
<dbReference type="InterPro" id="IPR011009">
    <property type="entry name" value="Kinase-like_dom_sf"/>
</dbReference>
<evidence type="ECO:0000313" key="14">
    <source>
        <dbReference type="Proteomes" id="UP000001940"/>
    </source>
</evidence>
<dbReference type="FunFam" id="1.10.510.10:FF:001793">
    <property type="entry name" value="Putative serine/threonine-protein kinase ZK507.1"/>
    <property type="match status" value="1"/>
</dbReference>
<evidence type="ECO:0000256" key="1">
    <source>
        <dbReference type="ARBA" id="ARBA00012513"/>
    </source>
</evidence>
<keyword evidence="2 10" id="KW-0723">Serine/threonine-protein kinase</keyword>
<dbReference type="eggNOG" id="KOG1164">
    <property type="taxonomic scope" value="Eukaryota"/>
</dbReference>
<name>Q22518_CAEEL</name>
<evidence type="ECO:0000256" key="11">
    <source>
        <dbReference type="SAM" id="MobiDB-lite"/>
    </source>
</evidence>
<dbReference type="PROSITE" id="PS00108">
    <property type="entry name" value="PROTEIN_KINASE_ST"/>
    <property type="match status" value="1"/>
</dbReference>
<keyword evidence="4 9" id="KW-0547">Nucleotide-binding</keyword>
<dbReference type="PANTHER" id="PTHR11909">
    <property type="entry name" value="CASEIN KINASE-RELATED"/>
    <property type="match status" value="1"/>
</dbReference>
<evidence type="ECO:0000256" key="10">
    <source>
        <dbReference type="RuleBase" id="RU000304"/>
    </source>
</evidence>
<evidence type="ECO:0000256" key="7">
    <source>
        <dbReference type="ARBA" id="ARBA00047899"/>
    </source>
</evidence>
<organism evidence="13 14">
    <name type="scientific">Caenorhabditis elegans</name>
    <dbReference type="NCBI Taxonomy" id="6239"/>
    <lineage>
        <taxon>Eukaryota</taxon>
        <taxon>Metazoa</taxon>
        <taxon>Ecdysozoa</taxon>
        <taxon>Nematoda</taxon>
        <taxon>Chromadorea</taxon>
        <taxon>Rhabditida</taxon>
        <taxon>Rhabditina</taxon>
        <taxon>Rhabditomorpha</taxon>
        <taxon>Rhabditoidea</taxon>
        <taxon>Rhabditidae</taxon>
        <taxon>Peloderinae</taxon>
        <taxon>Caenorhabditis</taxon>
    </lineage>
</organism>